<proteinExistence type="predicted"/>
<keyword evidence="2" id="KW-1185">Reference proteome</keyword>
<sequence>MKRLTNLIKIGQHEINYVSEVEIESSYENFTDKCTIRMPTKIQWQGKPIIQGSNNTIFKIGDKVEVNLGYDFKNQKTFTGYVTKVSTQTPLEIVCEDAMYLFKKVTYNKSFKKVSLKELVDFLMEKIDEKFKVNITMDVQLGQFIIKKATGVQVLEELKKTYGINSFFRDGELYVGMAYNTKNTTSYRLEKEFVFQQQIIDDSLEYLSAEDRKIKIKATSIDDKNQKIEYETGDADGESRDIFAYNLSAKDLKVLADNSISKYKYSGFEGDFTTFGNPRVRHGDAAKLVDWQYPERNGTYIVKAVTTTFGNNGFRQQVTLAQKIS</sequence>
<evidence type="ECO:0008006" key="3">
    <source>
        <dbReference type="Google" id="ProtNLM"/>
    </source>
</evidence>
<dbReference type="RefSeq" id="WP_219876082.1">
    <property type="nucleotide sequence ID" value="NZ_JAHYXK010000002.1"/>
</dbReference>
<evidence type="ECO:0000313" key="2">
    <source>
        <dbReference type="Proteomes" id="UP000813018"/>
    </source>
</evidence>
<gene>
    <name evidence="1" type="ORF">K0O23_03925</name>
</gene>
<comment type="caution">
    <text evidence="1">The sequence shown here is derived from an EMBL/GenBank/DDBJ whole genome shotgun (WGS) entry which is preliminary data.</text>
</comment>
<accession>A0ABS7CQT6</accession>
<organism evidence="1 2">
    <name type="scientific">Pontibacter aydingkolensis</name>
    <dbReference type="NCBI Taxonomy" id="1911536"/>
    <lineage>
        <taxon>Bacteria</taxon>
        <taxon>Pseudomonadati</taxon>
        <taxon>Bacteroidota</taxon>
        <taxon>Cytophagia</taxon>
        <taxon>Cytophagales</taxon>
        <taxon>Hymenobacteraceae</taxon>
        <taxon>Pontibacter</taxon>
    </lineage>
</organism>
<reference evidence="1 2" key="1">
    <citation type="journal article" date="2016" name="Int. J. Syst. Evol. Microbiol.">
        <title>Pontibacter aydingkolensis sp. nov., isolated from soil of a salt lake.</title>
        <authorList>
            <person name="Osman G."/>
            <person name="Zhang T."/>
            <person name="Lou K."/>
            <person name="Gao Y."/>
            <person name="Chang W."/>
            <person name="Lin Q."/>
            <person name="Yang H.M."/>
            <person name="Huo X.D."/>
            <person name="Wang N."/>
        </authorList>
    </citation>
    <scope>NUCLEOTIDE SEQUENCE [LARGE SCALE GENOMIC DNA]</scope>
    <source>
        <strain evidence="1 2">KACC 19255</strain>
    </source>
</reference>
<name>A0ABS7CQT6_9BACT</name>
<dbReference type="EMBL" id="JAHYXK010000002">
    <property type="protein sequence ID" value="MBW7466203.1"/>
    <property type="molecule type" value="Genomic_DNA"/>
</dbReference>
<dbReference type="SUPFAM" id="SSF69279">
    <property type="entry name" value="Phage tail proteins"/>
    <property type="match status" value="1"/>
</dbReference>
<protein>
    <recommendedName>
        <fullName evidence="3">Phage protein D</fullName>
    </recommendedName>
</protein>
<evidence type="ECO:0000313" key="1">
    <source>
        <dbReference type="EMBL" id="MBW7466203.1"/>
    </source>
</evidence>
<dbReference type="Proteomes" id="UP000813018">
    <property type="component" value="Unassembled WGS sequence"/>
</dbReference>